<dbReference type="Gene3D" id="2.40.50.140">
    <property type="entry name" value="Nucleic acid-binding proteins"/>
    <property type="match status" value="1"/>
</dbReference>
<accession>A0A833H140</accession>
<dbReference type="Gene3D" id="2.40.50.1070">
    <property type="match status" value="1"/>
</dbReference>
<evidence type="ECO:0000256" key="4">
    <source>
        <dbReference type="PROSITE-ProRule" id="PRU01024"/>
    </source>
</evidence>
<feature type="binding site" evidence="4">
    <location>
        <position position="393"/>
    </location>
    <ligand>
        <name>S-adenosyl-L-methionine</name>
        <dbReference type="ChEBI" id="CHEBI:59789"/>
    </ligand>
</feature>
<protein>
    <submittedName>
        <fullName evidence="6">Class I SAM-dependent RNA methyltransferase</fullName>
    </submittedName>
</protein>
<feature type="binding site" evidence="4">
    <location>
        <position position="344"/>
    </location>
    <ligand>
        <name>S-adenosyl-L-methionine</name>
        <dbReference type="ChEBI" id="CHEBI:59789"/>
    </ligand>
</feature>
<dbReference type="Gene3D" id="3.40.50.150">
    <property type="entry name" value="Vaccinia Virus protein VP39"/>
    <property type="match status" value="1"/>
</dbReference>
<name>A0A833H140_9LEPT</name>
<keyword evidence="1 4" id="KW-0489">Methyltransferase</keyword>
<dbReference type="InterPro" id="IPR010280">
    <property type="entry name" value="U5_MeTrfase_fam"/>
</dbReference>
<comment type="similarity">
    <text evidence="4">Belongs to the class I-like SAM-binding methyltransferase superfamily. RNA M5U methyltransferase family.</text>
</comment>
<evidence type="ECO:0000256" key="1">
    <source>
        <dbReference type="ARBA" id="ARBA00022603"/>
    </source>
</evidence>
<sequence length="463" mass="51685">MSALIERLNAKLEGELIHAERVYGVPFALPGDSISYRIFGRGKRRRLIVDEIERGPAARQEPFCEHFGVCGGCRGQHLSIDEQFELKVRSYRADMIELFAVTPIELMPERIKRYRNRMDFVVEGKAVQRSSSEGSSSEGSIVGLRPAGDFRRFVDIRSCHIQRGRADEILSRTRRLISAYPGLPFMRREKTGILKYVTIREGRISGAVILTSCEGHADEPVFREFVSELCKMLEGYERESGYRFSLFTGEVGPLSEVSAVPGSQLLYGDPYFEEALGPLSFQVPPDAFFQPNPDGFFRLYQAALEAVRPRWHGGSVIDLYCGSAVLSLVLAETLTGITALHGADFSASGIELGRRNIESYLKSKGAGFTFDLQARDLNRGEMLFPEANLVIVDPPRAGLAPGVIRWLNEHPAPLLLYISCNPSAQVENLLALREVYRPVFAAVTDPFPQTTHLESAVLLERRP</sequence>
<dbReference type="PANTHER" id="PTHR11061:SF30">
    <property type="entry name" value="TRNA (URACIL(54)-C(5))-METHYLTRANSFERASE"/>
    <property type="match status" value="1"/>
</dbReference>
<evidence type="ECO:0000313" key="7">
    <source>
        <dbReference type="Proteomes" id="UP000460298"/>
    </source>
</evidence>
<proteinExistence type="inferred from homology"/>
<dbReference type="PANTHER" id="PTHR11061">
    <property type="entry name" value="RNA M5U METHYLTRANSFERASE"/>
    <property type="match status" value="1"/>
</dbReference>
<feature type="binding site" evidence="4">
    <location>
        <position position="290"/>
    </location>
    <ligand>
        <name>S-adenosyl-L-methionine</name>
        <dbReference type="ChEBI" id="CHEBI:59789"/>
    </ligand>
</feature>
<evidence type="ECO:0000256" key="3">
    <source>
        <dbReference type="ARBA" id="ARBA00022691"/>
    </source>
</evidence>
<dbReference type="SUPFAM" id="SSF53335">
    <property type="entry name" value="S-adenosyl-L-methionine-dependent methyltransferases"/>
    <property type="match status" value="1"/>
</dbReference>
<gene>
    <name evidence="6" type="ORF">F9K24_11565</name>
</gene>
<keyword evidence="3 4" id="KW-0949">S-adenosyl-L-methionine</keyword>
<dbReference type="InterPro" id="IPR030390">
    <property type="entry name" value="MeTrfase_TrmA_AS"/>
</dbReference>
<evidence type="ECO:0000313" key="6">
    <source>
        <dbReference type="EMBL" id="KAB2932233.1"/>
    </source>
</evidence>
<evidence type="ECO:0000256" key="5">
    <source>
        <dbReference type="PROSITE-ProRule" id="PRU10015"/>
    </source>
</evidence>
<dbReference type="GO" id="GO:0070475">
    <property type="term" value="P:rRNA base methylation"/>
    <property type="evidence" value="ECO:0007669"/>
    <property type="project" value="TreeGrafter"/>
</dbReference>
<organism evidence="6 7">
    <name type="scientific">Leptonema illini</name>
    <dbReference type="NCBI Taxonomy" id="183"/>
    <lineage>
        <taxon>Bacteria</taxon>
        <taxon>Pseudomonadati</taxon>
        <taxon>Spirochaetota</taxon>
        <taxon>Spirochaetia</taxon>
        <taxon>Leptospirales</taxon>
        <taxon>Leptospiraceae</taxon>
        <taxon>Leptonema</taxon>
    </lineage>
</organism>
<dbReference type="PROSITE" id="PS51687">
    <property type="entry name" value="SAM_MT_RNA_M5U"/>
    <property type="match status" value="1"/>
</dbReference>
<dbReference type="InterPro" id="IPR029063">
    <property type="entry name" value="SAM-dependent_MTases_sf"/>
</dbReference>
<feature type="active site" evidence="5">
    <location>
        <position position="420"/>
    </location>
</feature>
<dbReference type="Pfam" id="PF05958">
    <property type="entry name" value="tRNA_U5-meth_tr"/>
    <property type="match status" value="1"/>
</dbReference>
<feature type="binding site" evidence="4">
    <location>
        <position position="320"/>
    </location>
    <ligand>
        <name>S-adenosyl-L-methionine</name>
        <dbReference type="ChEBI" id="CHEBI:59789"/>
    </ligand>
</feature>
<evidence type="ECO:0000256" key="2">
    <source>
        <dbReference type="ARBA" id="ARBA00022679"/>
    </source>
</evidence>
<keyword evidence="2 4" id="KW-0808">Transferase</keyword>
<dbReference type="PROSITE" id="PS01230">
    <property type="entry name" value="TRMA_1"/>
    <property type="match status" value="1"/>
</dbReference>
<feature type="active site" description="Nucleophile" evidence="4">
    <location>
        <position position="420"/>
    </location>
</feature>
<reference evidence="6 7" key="1">
    <citation type="submission" date="2019-10" db="EMBL/GenBank/DDBJ databases">
        <title>Extracellular Electron Transfer in a Candidatus Methanoperedens spp. Enrichment Culture.</title>
        <authorList>
            <person name="Berger S."/>
            <person name="Rangel Shaw D."/>
            <person name="Berben T."/>
            <person name="In 'T Zandt M."/>
            <person name="Frank J."/>
            <person name="Reimann J."/>
            <person name="Jetten M.S.M."/>
            <person name="Welte C.U."/>
        </authorList>
    </citation>
    <scope>NUCLEOTIDE SEQUENCE [LARGE SCALE GENOMIC DNA]</scope>
    <source>
        <strain evidence="6">SB12</strain>
    </source>
</reference>
<dbReference type="EMBL" id="WBUI01000010">
    <property type="protein sequence ID" value="KAB2932233.1"/>
    <property type="molecule type" value="Genomic_DNA"/>
</dbReference>
<dbReference type="GO" id="GO:0070041">
    <property type="term" value="F:rRNA (uridine-C5-)-methyltransferase activity"/>
    <property type="evidence" value="ECO:0007669"/>
    <property type="project" value="TreeGrafter"/>
</dbReference>
<dbReference type="Proteomes" id="UP000460298">
    <property type="component" value="Unassembled WGS sequence"/>
</dbReference>
<dbReference type="InterPro" id="IPR012340">
    <property type="entry name" value="NA-bd_OB-fold"/>
</dbReference>
<comment type="caution">
    <text evidence="6">The sequence shown here is derived from an EMBL/GenBank/DDBJ whole genome shotgun (WGS) entry which is preliminary data.</text>
</comment>
<dbReference type="AlphaFoldDB" id="A0A833H140"/>